<accession>A0A9Q1G9A5</accession>
<organism evidence="2 3">
    <name type="scientific">Synaphobranchus kaupii</name>
    <name type="common">Kaup's arrowtooth eel</name>
    <dbReference type="NCBI Taxonomy" id="118154"/>
    <lineage>
        <taxon>Eukaryota</taxon>
        <taxon>Metazoa</taxon>
        <taxon>Chordata</taxon>
        <taxon>Craniata</taxon>
        <taxon>Vertebrata</taxon>
        <taxon>Euteleostomi</taxon>
        <taxon>Actinopterygii</taxon>
        <taxon>Neopterygii</taxon>
        <taxon>Teleostei</taxon>
        <taxon>Anguilliformes</taxon>
        <taxon>Synaphobranchidae</taxon>
        <taxon>Synaphobranchus</taxon>
    </lineage>
</organism>
<gene>
    <name evidence="2" type="ORF">SKAU_G00075950</name>
</gene>
<name>A0A9Q1G9A5_SYNKA</name>
<proteinExistence type="predicted"/>
<dbReference type="EMBL" id="JAINUF010000002">
    <property type="protein sequence ID" value="KAJ8377015.1"/>
    <property type="molecule type" value="Genomic_DNA"/>
</dbReference>
<protein>
    <submittedName>
        <fullName evidence="2">Uncharacterized protein</fullName>
    </submittedName>
</protein>
<feature type="compositionally biased region" description="Polar residues" evidence="1">
    <location>
        <begin position="257"/>
        <end position="266"/>
    </location>
</feature>
<feature type="non-terminal residue" evidence="2">
    <location>
        <position position="266"/>
    </location>
</feature>
<comment type="caution">
    <text evidence="2">The sequence shown here is derived from an EMBL/GenBank/DDBJ whole genome shotgun (WGS) entry which is preliminary data.</text>
</comment>
<reference evidence="2" key="1">
    <citation type="journal article" date="2023" name="Science">
        <title>Genome structures resolve the early diversification of teleost fishes.</title>
        <authorList>
            <person name="Parey E."/>
            <person name="Louis A."/>
            <person name="Montfort J."/>
            <person name="Bouchez O."/>
            <person name="Roques C."/>
            <person name="Iampietro C."/>
            <person name="Lluch J."/>
            <person name="Castinel A."/>
            <person name="Donnadieu C."/>
            <person name="Desvignes T."/>
            <person name="Floi Bucao C."/>
            <person name="Jouanno E."/>
            <person name="Wen M."/>
            <person name="Mejri S."/>
            <person name="Dirks R."/>
            <person name="Jansen H."/>
            <person name="Henkel C."/>
            <person name="Chen W.J."/>
            <person name="Zahm M."/>
            <person name="Cabau C."/>
            <person name="Klopp C."/>
            <person name="Thompson A.W."/>
            <person name="Robinson-Rechavi M."/>
            <person name="Braasch I."/>
            <person name="Lecointre G."/>
            <person name="Bobe J."/>
            <person name="Postlethwait J.H."/>
            <person name="Berthelot C."/>
            <person name="Roest Crollius H."/>
            <person name="Guiguen Y."/>
        </authorList>
    </citation>
    <scope>NUCLEOTIDE SEQUENCE</scope>
    <source>
        <strain evidence="2">WJC10195</strain>
    </source>
</reference>
<dbReference type="Proteomes" id="UP001152622">
    <property type="component" value="Chromosome 2"/>
</dbReference>
<keyword evidence="3" id="KW-1185">Reference proteome</keyword>
<evidence type="ECO:0000313" key="3">
    <source>
        <dbReference type="Proteomes" id="UP001152622"/>
    </source>
</evidence>
<feature type="region of interest" description="Disordered" evidence="1">
    <location>
        <begin position="214"/>
        <end position="266"/>
    </location>
</feature>
<sequence>MKSLGTPVKAGSALLLKPCIQRRVDSASKLAATPGVPLSTPSSSSSPCCFTCPLQHPSFTCPLQHPSFTCPLQHPSFTCPLQHPSFTCPLQHPLQDYGDIRVQRGRGQTAATPLSDKVPVHLGQGQPGACHKLRPLSRRCQCHTPAQPCQEDSPQAWQCCQDNQVHLGLLLHSVAQETPLPPRPWSHPRGLQLGVEPGSQNMPPLMPPNIRRGRGWGPAGPSQAHSSRYRWKATAQNPAGVARGGSVYRWTSEKENGSTGPSGPGP</sequence>
<evidence type="ECO:0000256" key="1">
    <source>
        <dbReference type="SAM" id="MobiDB-lite"/>
    </source>
</evidence>
<dbReference type="AlphaFoldDB" id="A0A9Q1G9A5"/>
<evidence type="ECO:0000313" key="2">
    <source>
        <dbReference type="EMBL" id="KAJ8377015.1"/>
    </source>
</evidence>